<feature type="coiled-coil region" evidence="1">
    <location>
        <begin position="109"/>
        <end position="136"/>
    </location>
</feature>
<keyword evidence="1" id="KW-0175">Coiled coil</keyword>
<evidence type="ECO:0000313" key="2">
    <source>
        <dbReference type="EMBL" id="KAK7446265.1"/>
    </source>
</evidence>
<evidence type="ECO:0008006" key="4">
    <source>
        <dbReference type="Google" id="ProtNLM"/>
    </source>
</evidence>
<sequence>MPLSAELTDNIIDLIDDFHTLKNCSLVSKAWRPRSQYRLFGTLALISPPARSDLGSSSVKPEQVLKYALDFIEIANSSWTLSSAVRKLAIPFDAVCQIGDSLAFPFRNLQTLEIVLVMEERAREELARNMNKVQLDSKGRTVQQATPGLVPLSVFQQNRSLRTLKLTNMLIDESLMRSMFDGLGAGHEHSLLSSLEFESCAFGGIPAELVSRAPYHAKFQKLSLIFDETFHKNFLVERFDISGVHSLSTDTPSCPVIRKLGTQMQSLTFYGTGIIDEDLHDDRPWLELKSLTHLHLVCPEYVDSFTSRLLLFFSILCTLITPEFHNSIPLQVVSVSYGFLPVNSLADMLLCRLARSWQSLREIAIIHVPHNSRKFVEETLVDTLETGLLKIETESEVEMDPNAEEVYSAT</sequence>
<dbReference type="InterPro" id="IPR032675">
    <property type="entry name" value="LRR_dom_sf"/>
</dbReference>
<name>A0ABR1J4P5_9AGAR</name>
<accession>A0ABR1J4P5</accession>
<dbReference type="Gene3D" id="3.80.10.10">
    <property type="entry name" value="Ribonuclease Inhibitor"/>
    <property type="match status" value="1"/>
</dbReference>
<reference evidence="2 3" key="1">
    <citation type="submission" date="2024-01" db="EMBL/GenBank/DDBJ databases">
        <title>A draft genome for the cacao thread blight pathogen Marasmiellus scandens.</title>
        <authorList>
            <person name="Baruah I.K."/>
            <person name="Leung J."/>
            <person name="Bukari Y."/>
            <person name="Amoako-Attah I."/>
            <person name="Meinhardt L.W."/>
            <person name="Bailey B.A."/>
            <person name="Cohen S.P."/>
        </authorList>
    </citation>
    <scope>NUCLEOTIDE SEQUENCE [LARGE SCALE GENOMIC DNA]</scope>
    <source>
        <strain evidence="2 3">GH-19</strain>
    </source>
</reference>
<dbReference type="SUPFAM" id="SSF52047">
    <property type="entry name" value="RNI-like"/>
    <property type="match status" value="1"/>
</dbReference>
<evidence type="ECO:0000256" key="1">
    <source>
        <dbReference type="SAM" id="Coils"/>
    </source>
</evidence>
<evidence type="ECO:0000313" key="3">
    <source>
        <dbReference type="Proteomes" id="UP001498398"/>
    </source>
</evidence>
<dbReference type="EMBL" id="JBANRG010000044">
    <property type="protein sequence ID" value="KAK7446265.1"/>
    <property type="molecule type" value="Genomic_DNA"/>
</dbReference>
<keyword evidence="3" id="KW-1185">Reference proteome</keyword>
<organism evidence="2 3">
    <name type="scientific">Marasmiellus scandens</name>
    <dbReference type="NCBI Taxonomy" id="2682957"/>
    <lineage>
        <taxon>Eukaryota</taxon>
        <taxon>Fungi</taxon>
        <taxon>Dikarya</taxon>
        <taxon>Basidiomycota</taxon>
        <taxon>Agaricomycotina</taxon>
        <taxon>Agaricomycetes</taxon>
        <taxon>Agaricomycetidae</taxon>
        <taxon>Agaricales</taxon>
        <taxon>Marasmiineae</taxon>
        <taxon>Omphalotaceae</taxon>
        <taxon>Marasmiellus</taxon>
    </lineage>
</organism>
<protein>
    <recommendedName>
        <fullName evidence="4">F-box domain-containing protein</fullName>
    </recommendedName>
</protein>
<gene>
    <name evidence="2" type="ORF">VKT23_014470</name>
</gene>
<dbReference type="Proteomes" id="UP001498398">
    <property type="component" value="Unassembled WGS sequence"/>
</dbReference>
<comment type="caution">
    <text evidence="2">The sequence shown here is derived from an EMBL/GenBank/DDBJ whole genome shotgun (WGS) entry which is preliminary data.</text>
</comment>
<proteinExistence type="predicted"/>